<reference evidence="10" key="2">
    <citation type="journal article" date="2011" name="Stand. Genomic Sci.">
        <title>Complete genome sequence of Weeksella virosa type strain (9751T).</title>
        <authorList>
            <person name="Lang E."/>
            <person name="Teshima H."/>
            <person name="Lucas S."/>
            <person name="Lapidus A."/>
            <person name="Hammon N."/>
            <person name="Deshpande S."/>
            <person name="Nolan M."/>
            <person name="Cheng J."/>
            <person name="Pitluck S."/>
            <person name="Liolios K."/>
            <person name="Pagani I."/>
            <person name="Mikhailova N."/>
            <person name="Ivanova N."/>
            <person name="Mavromatis K."/>
            <person name="Pati A."/>
            <person name="Tapia R."/>
            <person name="Han C."/>
            <person name="Goodwin L."/>
            <person name="Chen A."/>
            <person name="Palaniappan K."/>
            <person name="Land M."/>
            <person name="Hauser L."/>
            <person name="Chang Y."/>
            <person name="Jeffries C."/>
            <person name="Brambilla E."/>
            <person name="Kopitz M."/>
            <person name="Rohde M."/>
            <person name="Goker M."/>
            <person name="Tindall B."/>
            <person name="Detter J."/>
            <person name="Woyke T."/>
            <person name="Bristow J."/>
            <person name="Eisen J."/>
            <person name="Markowitz V."/>
            <person name="Hugenholtz P."/>
            <person name="Klenk H."/>
            <person name="Kyrpides N."/>
        </authorList>
    </citation>
    <scope>NUCLEOTIDE SEQUENCE [LARGE SCALE GENOMIC DNA]</scope>
    <source>
        <strain evidence="10">ATCC 43766 / DSM 16922 / JCM 21250 / NBRC 16016 / NCTC 11634 / CL345/78</strain>
    </source>
</reference>
<keyword evidence="10" id="KW-1185">Reference proteome</keyword>
<protein>
    <submittedName>
        <fullName evidence="9">Transglycosylase-associated protein</fullName>
    </submittedName>
</protein>
<evidence type="ECO:0000256" key="7">
    <source>
        <dbReference type="SAM" id="Phobius"/>
    </source>
</evidence>
<evidence type="ECO:0000259" key="8">
    <source>
        <dbReference type="PROSITE" id="PS50850"/>
    </source>
</evidence>
<name>F0NZP8_WEEVC</name>
<dbReference type="AlphaFoldDB" id="F0NZP8"/>
<evidence type="ECO:0000256" key="5">
    <source>
        <dbReference type="ARBA" id="ARBA00022989"/>
    </source>
</evidence>
<dbReference type="PROSITE" id="PS50850">
    <property type="entry name" value="MFS"/>
    <property type="match status" value="1"/>
</dbReference>
<evidence type="ECO:0000256" key="2">
    <source>
        <dbReference type="ARBA" id="ARBA00011006"/>
    </source>
</evidence>
<feature type="domain" description="Major facilitator superfamily (MFS) profile" evidence="8">
    <location>
        <begin position="1"/>
        <end position="93"/>
    </location>
</feature>
<feature type="transmembrane region" description="Helical" evidence="7">
    <location>
        <begin position="69"/>
        <end position="88"/>
    </location>
</feature>
<dbReference type="HOGENOM" id="CLU_160040_2_3_10"/>
<proteinExistence type="inferred from homology"/>
<dbReference type="GO" id="GO:0022857">
    <property type="term" value="F:transmembrane transporter activity"/>
    <property type="evidence" value="ECO:0007669"/>
    <property type="project" value="InterPro"/>
</dbReference>
<dbReference type="PANTHER" id="PTHR33884">
    <property type="entry name" value="UPF0410 PROTEIN YMGE"/>
    <property type="match status" value="1"/>
</dbReference>
<keyword evidence="5 7" id="KW-1133">Transmembrane helix</keyword>
<dbReference type="InterPro" id="IPR020846">
    <property type="entry name" value="MFS_dom"/>
</dbReference>
<comment type="subcellular location">
    <subcellularLocation>
        <location evidence="1">Cell membrane</location>
        <topology evidence="1">Multi-pass membrane protein</topology>
    </subcellularLocation>
</comment>
<evidence type="ECO:0000313" key="10">
    <source>
        <dbReference type="Proteomes" id="UP000008641"/>
    </source>
</evidence>
<accession>F0NZP8</accession>
<dbReference type="EMBL" id="CP002455">
    <property type="protein sequence ID" value="ADX67307.1"/>
    <property type="molecule type" value="Genomic_DNA"/>
</dbReference>
<dbReference type="STRING" id="865938.Weevi_0588"/>
<keyword evidence="3" id="KW-1003">Cell membrane</keyword>
<keyword evidence="4 7" id="KW-0812">Transmembrane</keyword>
<evidence type="ECO:0000256" key="3">
    <source>
        <dbReference type="ARBA" id="ARBA00022475"/>
    </source>
</evidence>
<evidence type="ECO:0000256" key="4">
    <source>
        <dbReference type="ARBA" id="ARBA00022692"/>
    </source>
</evidence>
<dbReference type="Pfam" id="PF04226">
    <property type="entry name" value="Transgly_assoc"/>
    <property type="match status" value="1"/>
</dbReference>
<dbReference type="eggNOG" id="COG2261">
    <property type="taxonomic scope" value="Bacteria"/>
</dbReference>
<reference evidence="9 10" key="1">
    <citation type="journal article" date="2011" name="Stand. Genomic Sci.">
        <title>Complete genome sequence of Weeksella virosa type strain (9751).</title>
        <authorList>
            <person name="Lang E."/>
            <person name="Teshima H."/>
            <person name="Lucas S."/>
            <person name="Lapidus A."/>
            <person name="Hammon N."/>
            <person name="Deshpande S."/>
            <person name="Nolan M."/>
            <person name="Cheng J.F."/>
            <person name="Pitluck S."/>
            <person name="Liolios K."/>
            <person name="Pagani I."/>
            <person name="Mikhailova N."/>
            <person name="Ivanova N."/>
            <person name="Mavromatis K."/>
            <person name="Pati A."/>
            <person name="Tapia R."/>
            <person name="Han C."/>
            <person name="Goodwin L."/>
            <person name="Chen A."/>
            <person name="Palaniappan K."/>
            <person name="Land M."/>
            <person name="Hauser L."/>
            <person name="Chang Y.J."/>
            <person name="Jeffries C.D."/>
            <person name="Brambilla E.M."/>
            <person name="Kopitz M."/>
            <person name="Rohde M."/>
            <person name="Goker M."/>
            <person name="Tindall B.J."/>
            <person name="Detter J.C."/>
            <person name="Woyke T."/>
            <person name="Bristow J."/>
            <person name="Eisen J.A."/>
            <person name="Markowitz V."/>
            <person name="Hugenholtz P."/>
            <person name="Klenk H.P."/>
            <person name="Kyrpides N.C."/>
        </authorList>
    </citation>
    <scope>NUCLEOTIDE SEQUENCE [LARGE SCALE GENOMIC DNA]</scope>
    <source>
        <strain evidence="10">ATCC 43766 / DSM 16922 / JCM 21250 / NBRC 16016 / NCTC 11634 / CL345/78</strain>
    </source>
</reference>
<dbReference type="PANTHER" id="PTHR33884:SF4">
    <property type="entry name" value="UPF0410 PROTEIN YEAQ"/>
    <property type="match status" value="1"/>
</dbReference>
<organism evidence="9 10">
    <name type="scientific">Weeksella virosa (strain ATCC 43766 / DSM 16922 / JCM 21250 / CCUG 30538 / CDC 9751 / IAM 14551 / NBRC 16016 / NCTC 11634 / CL345/78)</name>
    <dbReference type="NCBI Taxonomy" id="865938"/>
    <lineage>
        <taxon>Bacteria</taxon>
        <taxon>Pseudomonadati</taxon>
        <taxon>Bacteroidota</taxon>
        <taxon>Flavobacteriia</taxon>
        <taxon>Flavobacteriales</taxon>
        <taxon>Weeksellaceae</taxon>
        <taxon>Weeksella</taxon>
    </lineage>
</organism>
<dbReference type="InterPro" id="IPR007341">
    <property type="entry name" value="Transgly_assoc"/>
</dbReference>
<keyword evidence="6 7" id="KW-0472">Membrane</keyword>
<dbReference type="GO" id="GO:0005886">
    <property type="term" value="C:plasma membrane"/>
    <property type="evidence" value="ECO:0007669"/>
    <property type="project" value="UniProtKB-SubCell"/>
</dbReference>
<evidence type="ECO:0000313" key="9">
    <source>
        <dbReference type="EMBL" id="ADX67307.1"/>
    </source>
</evidence>
<comment type="similarity">
    <text evidence="2">Belongs to the UPF0410 family.</text>
</comment>
<sequence length="93" mass="10090">MLISTLIFGFIMNIISWAIFGLIAGVIAKMISPGKDPGGFFVTIIIGILGSILGGWIASFFFTLDESKWSFQGFLVAILGAVLLLFIYKKIAK</sequence>
<gene>
    <name evidence="9" type="ordered locus">Weevi_0588</name>
</gene>
<dbReference type="Proteomes" id="UP000008641">
    <property type="component" value="Chromosome"/>
</dbReference>
<evidence type="ECO:0000256" key="1">
    <source>
        <dbReference type="ARBA" id="ARBA00004651"/>
    </source>
</evidence>
<evidence type="ECO:0000256" key="6">
    <source>
        <dbReference type="ARBA" id="ARBA00023136"/>
    </source>
</evidence>
<dbReference type="KEGG" id="wvi:Weevi_0588"/>
<feature type="transmembrane region" description="Helical" evidence="7">
    <location>
        <begin position="40"/>
        <end position="63"/>
    </location>
</feature>
<feature type="transmembrane region" description="Helical" evidence="7">
    <location>
        <begin position="6"/>
        <end position="28"/>
    </location>
</feature>